<dbReference type="PANTHER" id="PTHR13145:SF0">
    <property type="entry name" value="E3 UBIQUITIN-PROTEIN LIGASE MARCHF6"/>
    <property type="match status" value="1"/>
</dbReference>
<evidence type="ECO:0000256" key="12">
    <source>
        <dbReference type="ARBA" id="ARBA00023136"/>
    </source>
</evidence>
<evidence type="ECO:0000256" key="7">
    <source>
        <dbReference type="ARBA" id="ARBA00022723"/>
    </source>
</evidence>
<feature type="transmembrane region" description="Helical" evidence="14">
    <location>
        <begin position="1100"/>
        <end position="1121"/>
    </location>
</feature>
<keyword evidence="9" id="KW-0833">Ubl conjugation pathway</keyword>
<dbReference type="InterPro" id="IPR013083">
    <property type="entry name" value="Znf_RING/FYVE/PHD"/>
</dbReference>
<dbReference type="STRING" id="1344416.A0A139AXH4"/>
<feature type="compositionally biased region" description="Basic and acidic residues" evidence="13">
    <location>
        <begin position="1481"/>
        <end position="1501"/>
    </location>
</feature>
<evidence type="ECO:0000256" key="2">
    <source>
        <dbReference type="ARBA" id="ARBA00004141"/>
    </source>
</evidence>
<feature type="transmembrane region" description="Helical" evidence="14">
    <location>
        <begin position="441"/>
        <end position="460"/>
    </location>
</feature>
<protein>
    <recommendedName>
        <fullName evidence="4">RING-type E3 ubiquitin transferase</fullName>
        <ecNumber evidence="4">2.3.2.27</ecNumber>
    </recommendedName>
</protein>
<gene>
    <name evidence="16" type="ORF">M427DRAFT_142474</name>
</gene>
<keyword evidence="5" id="KW-0808">Transferase</keyword>
<dbReference type="FunFam" id="3.30.40.10:FF:000287">
    <property type="entry name" value="RING finger membrane protein"/>
    <property type="match status" value="1"/>
</dbReference>
<feature type="region of interest" description="Disordered" evidence="13">
    <location>
        <begin position="302"/>
        <end position="415"/>
    </location>
</feature>
<evidence type="ECO:0000256" key="5">
    <source>
        <dbReference type="ARBA" id="ARBA00022679"/>
    </source>
</evidence>
<dbReference type="GO" id="GO:0036503">
    <property type="term" value="P:ERAD pathway"/>
    <property type="evidence" value="ECO:0007669"/>
    <property type="project" value="TreeGrafter"/>
</dbReference>
<feature type="compositionally biased region" description="Polar residues" evidence="13">
    <location>
        <begin position="342"/>
        <end position="367"/>
    </location>
</feature>
<feature type="transmembrane region" description="Helical" evidence="14">
    <location>
        <begin position="151"/>
        <end position="170"/>
    </location>
</feature>
<name>A0A139AXH4_GONPJ</name>
<feature type="compositionally biased region" description="Basic and acidic residues" evidence="13">
    <location>
        <begin position="216"/>
        <end position="230"/>
    </location>
</feature>
<feature type="transmembrane region" description="Helical" evidence="14">
    <location>
        <begin position="717"/>
        <end position="736"/>
    </location>
</feature>
<evidence type="ECO:0000256" key="10">
    <source>
        <dbReference type="ARBA" id="ARBA00022833"/>
    </source>
</evidence>
<dbReference type="OrthoDB" id="264354at2759"/>
<evidence type="ECO:0000256" key="6">
    <source>
        <dbReference type="ARBA" id="ARBA00022692"/>
    </source>
</evidence>
<evidence type="ECO:0000313" key="16">
    <source>
        <dbReference type="EMBL" id="KXS21420.1"/>
    </source>
</evidence>
<dbReference type="InterPro" id="IPR011016">
    <property type="entry name" value="Znf_RING-CH"/>
</dbReference>
<feature type="compositionally biased region" description="Polar residues" evidence="13">
    <location>
        <begin position="933"/>
        <end position="942"/>
    </location>
</feature>
<evidence type="ECO:0000256" key="9">
    <source>
        <dbReference type="ARBA" id="ARBA00022786"/>
    </source>
</evidence>
<dbReference type="EMBL" id="KQ965733">
    <property type="protein sequence ID" value="KXS21420.1"/>
    <property type="molecule type" value="Genomic_DNA"/>
</dbReference>
<evidence type="ECO:0000256" key="11">
    <source>
        <dbReference type="ARBA" id="ARBA00022989"/>
    </source>
</evidence>
<feature type="region of interest" description="Disordered" evidence="13">
    <location>
        <begin position="1464"/>
        <end position="1534"/>
    </location>
</feature>
<dbReference type="GO" id="GO:0005789">
    <property type="term" value="C:endoplasmic reticulum membrane"/>
    <property type="evidence" value="ECO:0007669"/>
    <property type="project" value="TreeGrafter"/>
</dbReference>
<keyword evidence="8" id="KW-0863">Zinc-finger</keyword>
<feature type="transmembrane region" description="Helical" evidence="14">
    <location>
        <begin position="658"/>
        <end position="679"/>
    </location>
</feature>
<feature type="transmembrane region" description="Helical" evidence="14">
    <location>
        <begin position="1273"/>
        <end position="1300"/>
    </location>
</feature>
<dbReference type="GO" id="GO:0061630">
    <property type="term" value="F:ubiquitin protein ligase activity"/>
    <property type="evidence" value="ECO:0007669"/>
    <property type="project" value="UniProtKB-EC"/>
</dbReference>
<feature type="region of interest" description="Disordered" evidence="13">
    <location>
        <begin position="881"/>
        <end position="942"/>
    </location>
</feature>
<keyword evidence="10" id="KW-0862">Zinc</keyword>
<evidence type="ECO:0000256" key="4">
    <source>
        <dbReference type="ARBA" id="ARBA00012483"/>
    </source>
</evidence>
<feature type="transmembrane region" description="Helical" evidence="14">
    <location>
        <begin position="1009"/>
        <end position="1030"/>
    </location>
</feature>
<feature type="transmembrane region" description="Helical" evidence="14">
    <location>
        <begin position="97"/>
        <end position="119"/>
    </location>
</feature>
<dbReference type="SUPFAM" id="SSF57850">
    <property type="entry name" value="RING/U-box"/>
    <property type="match status" value="1"/>
</dbReference>
<feature type="compositionally biased region" description="Pro residues" evidence="13">
    <location>
        <begin position="383"/>
        <end position="415"/>
    </location>
</feature>
<keyword evidence="12 14" id="KW-0472">Membrane</keyword>
<comment type="catalytic activity">
    <reaction evidence="1">
        <text>S-ubiquitinyl-[E2 ubiquitin-conjugating enzyme]-L-cysteine + [acceptor protein]-L-lysine = [E2 ubiquitin-conjugating enzyme]-L-cysteine + N(6)-ubiquitinyl-[acceptor protein]-L-lysine.</text>
        <dbReference type="EC" id="2.3.2.27"/>
    </reaction>
</comment>
<feature type="compositionally biased region" description="Acidic residues" evidence="13">
    <location>
        <begin position="883"/>
        <end position="902"/>
    </location>
</feature>
<evidence type="ECO:0000256" key="3">
    <source>
        <dbReference type="ARBA" id="ARBA00004906"/>
    </source>
</evidence>
<feature type="region of interest" description="Disordered" evidence="13">
    <location>
        <begin position="216"/>
        <end position="289"/>
    </location>
</feature>
<evidence type="ECO:0000256" key="14">
    <source>
        <dbReference type="SAM" id="Phobius"/>
    </source>
</evidence>
<dbReference type="PANTHER" id="PTHR13145">
    <property type="entry name" value="SSM4 PROTEIN"/>
    <property type="match status" value="1"/>
</dbReference>
<evidence type="ECO:0000259" key="15">
    <source>
        <dbReference type="PROSITE" id="PS51292"/>
    </source>
</evidence>
<accession>A0A139AXH4</accession>
<feature type="transmembrane region" description="Helical" evidence="14">
    <location>
        <begin position="1366"/>
        <end position="1393"/>
    </location>
</feature>
<keyword evidence="17" id="KW-1185">Reference proteome</keyword>
<dbReference type="GO" id="GO:0008270">
    <property type="term" value="F:zinc ion binding"/>
    <property type="evidence" value="ECO:0007669"/>
    <property type="project" value="UniProtKB-KW"/>
</dbReference>
<feature type="domain" description="RING-CH-type" evidence="15">
    <location>
        <begin position="6"/>
        <end position="66"/>
    </location>
</feature>
<dbReference type="Proteomes" id="UP000070544">
    <property type="component" value="Unassembled WGS sequence"/>
</dbReference>
<dbReference type="Gene3D" id="3.30.40.10">
    <property type="entry name" value="Zinc/RING finger domain, C3HC4 (zinc finger)"/>
    <property type="match status" value="1"/>
</dbReference>
<reference evidence="16 17" key="1">
    <citation type="journal article" date="2015" name="Genome Biol. Evol.">
        <title>Phylogenomic analyses indicate that early fungi evolved digesting cell walls of algal ancestors of land plants.</title>
        <authorList>
            <person name="Chang Y."/>
            <person name="Wang S."/>
            <person name="Sekimoto S."/>
            <person name="Aerts A.L."/>
            <person name="Choi C."/>
            <person name="Clum A."/>
            <person name="LaButti K.M."/>
            <person name="Lindquist E.A."/>
            <person name="Yee Ngan C."/>
            <person name="Ohm R.A."/>
            <person name="Salamov A.A."/>
            <person name="Grigoriev I.V."/>
            <person name="Spatafora J.W."/>
            <person name="Berbee M.L."/>
        </authorList>
    </citation>
    <scope>NUCLEOTIDE SEQUENCE [LARGE SCALE GENOMIC DNA]</scope>
    <source>
        <strain evidence="16 17">JEL478</strain>
    </source>
</reference>
<evidence type="ECO:0000256" key="13">
    <source>
        <dbReference type="SAM" id="MobiDB-lite"/>
    </source>
</evidence>
<evidence type="ECO:0000256" key="1">
    <source>
        <dbReference type="ARBA" id="ARBA00000900"/>
    </source>
</evidence>
<dbReference type="CDD" id="cd16702">
    <property type="entry name" value="RING_CH-C4HC3_MARCH6"/>
    <property type="match status" value="1"/>
</dbReference>
<sequence>MGTIHHDDDEEEFCRVCRAGTEDSPLYHPCKCSGSMRYVHQECLEEWLSHSGKKNCEICGHTFNFSPIYATPHPPSLTPSILIRHFIRSTFSASNPWIRFPLAALVWLVVVPYSSAAIWRGYWDPKGIWEQLGGLIVASEDNLPPFLPSLLLGHLVALLSLATGVCLLILREYIVVNTNADEAEALVGEEPEGFPADLEHQGRPVEVQNELDGRAEMDRTPGHAPHHVEGVADSSGRRGMLHVNHHVDKTGSEHASAPFIQTQPDREEAEETNDNNAPTHEPARGDDIDRAAKGKAPAVDYLEQSPRAGLPEPMTTVASDSRDKGKGRAEPTVSPGLVPQELSPNQGGPSDTVNALVTDNPSVNATHSPLRESVQPLPQVFRPRPPPNPPIPAQPPPQIANRPAPEPPILPPPPPDEPMEPLAILDLLGVRGPLAHLMQNAFLVLAVVAAVVGGGVWWPFAVGRMVASGAQVLVGPLEVMNKAKIQKVVEGFLKLSSLHIEWPRTAKSIVPVAQLLTSVTRRTKLLLSSFPSIFSSYLPAERVVRAGRVLNSRFWPVVMPGLTWVATTSKEIFSQVSDMSGGAASAARKAIFGETRAPPTIGPLGPQVTPDPWSPEDRVRHVVLGYVVLIVAAIYYGWQAGLLDHPHVKTAWRLAGRWARYVGVSVKVAVFIFIELVAFPLMCGVLVDLCTLPIFGPTATPLGRLAFHRAHPWTSSFLHWLAGTTYMFQFALYVSTVKKIVRKGVMWFIRDPNDPQFHPMMDIVERPVVVQLRKLGVSAFMYGVMVAGGVGGYVYGTKWLDQHVVSRLGSGPWRIWPLKWELSETISEFPIELLTFHLLFPAFIQITKPSYWLQLGLEKWFEWTARRLRLTSFLFGGTHRDEESDIEDDGDVDDEEEVDEQEERGVQEGNAEPNAHGGPSETDTRDSSVAAGSGSTADSSIAVTPSRVPNRREFRYMRVPNRDYVEVVRGERMLVPWREGDPLRGRDTETPEDVEANWRLVYVPAMFKFRIYILLIWQWLSAVSFLFFAVNLPLTVGRAIFIRLDDVVDFASHRNAFTTLILARGSTSISSENLGQLQQEPVPVLPAHGGVRPDLPVHDVYSLAVGLCCLGMVLGTIRVIYSRNSKWLDRLGRLLAKPLKKLIKVWGSLTKGRRRRMTTGATSLGRTWYQPFLHAGQRLRRQRKARSLASADGMTEDTASLHGTIESHSSRKRRTWMGRLAPISPRAYLGWLSRQTLALGMGAGRMRRRVIWFRLREDERGLWRERLAVMFQLIAKMIVLTAFVGVIIPLMVGTIFELYIIMPLRSPRDQTPINFLVQDYALGVVYLKIFYSLLLIGPETPLARAVIEARDSGFHAFNLSRFTNNVLFPVTATCLVLICAPTVIGWLVTWLAVWAFRTFVKRDEEPANHDMDVLILEQLVLRYIFPGVLVLGLSAEAADGLFKLGRTWVEKVRDEQFLVGRRLHNLESEPRGSQPPGGKQEVGRTHEPSNSVDTDHGEHGESSSAGIPLNVPEEERDNFASVANGENGEWIDEP</sequence>
<proteinExistence type="predicted"/>
<feature type="transmembrane region" description="Helical" evidence="14">
    <location>
        <begin position="619"/>
        <end position="638"/>
    </location>
</feature>
<keyword evidence="11 14" id="KW-1133">Transmembrane helix</keyword>
<organism evidence="16 17">
    <name type="scientific">Gonapodya prolifera (strain JEL478)</name>
    <name type="common">Monoblepharis prolifera</name>
    <dbReference type="NCBI Taxonomy" id="1344416"/>
    <lineage>
        <taxon>Eukaryota</taxon>
        <taxon>Fungi</taxon>
        <taxon>Fungi incertae sedis</taxon>
        <taxon>Chytridiomycota</taxon>
        <taxon>Chytridiomycota incertae sedis</taxon>
        <taxon>Monoblepharidomycetes</taxon>
        <taxon>Monoblepharidales</taxon>
        <taxon>Gonapodyaceae</taxon>
        <taxon>Gonapodya</taxon>
    </lineage>
</organism>
<dbReference type="InterPro" id="IPR056521">
    <property type="entry name" value="MARCHF6-like_C"/>
</dbReference>
<feature type="transmembrane region" description="Helical" evidence="14">
    <location>
        <begin position="1320"/>
        <end position="1337"/>
    </location>
</feature>
<keyword evidence="7" id="KW-0479">Metal-binding</keyword>
<dbReference type="PROSITE" id="PS51292">
    <property type="entry name" value="ZF_RING_CH"/>
    <property type="match status" value="1"/>
</dbReference>
<dbReference type="EC" id="2.3.2.27" evidence="4"/>
<dbReference type="OMA" id="QGRIVIM"/>
<keyword evidence="6 14" id="KW-0812">Transmembrane</keyword>
<evidence type="ECO:0000256" key="8">
    <source>
        <dbReference type="ARBA" id="ARBA00022771"/>
    </source>
</evidence>
<comment type="subcellular location">
    <subcellularLocation>
        <location evidence="2">Membrane</location>
        <topology evidence="2">Multi-pass membrane protein</topology>
    </subcellularLocation>
</comment>
<evidence type="ECO:0000313" key="17">
    <source>
        <dbReference type="Proteomes" id="UP000070544"/>
    </source>
</evidence>
<comment type="pathway">
    <text evidence="3">Protein modification; protein ubiquitination.</text>
</comment>
<dbReference type="Pfam" id="PF12906">
    <property type="entry name" value="RINGv"/>
    <property type="match status" value="1"/>
</dbReference>
<feature type="compositionally biased region" description="Basic and acidic residues" evidence="13">
    <location>
        <begin position="320"/>
        <end position="329"/>
    </location>
</feature>
<dbReference type="Pfam" id="PF23113">
    <property type="entry name" value="MARCHF6_C"/>
    <property type="match status" value="1"/>
</dbReference>
<dbReference type="SMART" id="SM00744">
    <property type="entry name" value="RINGv"/>
    <property type="match status" value="1"/>
</dbReference>